<keyword evidence="3" id="KW-1185">Reference proteome</keyword>
<reference evidence="2 3" key="1">
    <citation type="submission" date="2023-04" db="EMBL/GenBank/DDBJ databases">
        <title>Genome of Basidiobolus ranarum AG-B5.</title>
        <authorList>
            <person name="Stajich J.E."/>
            <person name="Carter-House D."/>
            <person name="Gryganskyi A."/>
        </authorList>
    </citation>
    <scope>NUCLEOTIDE SEQUENCE [LARGE SCALE GENOMIC DNA]</scope>
    <source>
        <strain evidence="2 3">AG-B5</strain>
    </source>
</reference>
<comment type="caution">
    <text evidence="2">The sequence shown here is derived from an EMBL/GenBank/DDBJ whole genome shotgun (WGS) entry which is preliminary data.</text>
</comment>
<sequence length="137" mass="15914">MPYQQASNFSTKSYMPSPENKYRPYAHKVPLNSREESFNLTQANTTYLSNLTDLKVLDFDEKLTTKELATYAGIRYLTTGLVFPFHVGETLLQVQYLPSEEHLINSSLEEERRLQDEDSDDPEFYDVNLDHNVQNRG</sequence>
<feature type="region of interest" description="Disordered" evidence="1">
    <location>
        <begin position="109"/>
        <end position="137"/>
    </location>
</feature>
<gene>
    <name evidence="2" type="ORF">K7432_002165</name>
</gene>
<organism evidence="2 3">
    <name type="scientific">Basidiobolus ranarum</name>
    <dbReference type="NCBI Taxonomy" id="34480"/>
    <lineage>
        <taxon>Eukaryota</taxon>
        <taxon>Fungi</taxon>
        <taxon>Fungi incertae sedis</taxon>
        <taxon>Zoopagomycota</taxon>
        <taxon>Entomophthoromycotina</taxon>
        <taxon>Basidiobolomycetes</taxon>
        <taxon>Basidiobolales</taxon>
        <taxon>Basidiobolaceae</taxon>
        <taxon>Basidiobolus</taxon>
    </lineage>
</organism>
<evidence type="ECO:0000313" key="2">
    <source>
        <dbReference type="EMBL" id="KAK9723056.1"/>
    </source>
</evidence>
<proteinExistence type="predicted"/>
<protein>
    <submittedName>
        <fullName evidence="2">Uncharacterized protein</fullName>
    </submittedName>
</protein>
<feature type="region of interest" description="Disordered" evidence="1">
    <location>
        <begin position="1"/>
        <end position="22"/>
    </location>
</feature>
<evidence type="ECO:0000313" key="3">
    <source>
        <dbReference type="Proteomes" id="UP001479436"/>
    </source>
</evidence>
<dbReference type="Proteomes" id="UP001479436">
    <property type="component" value="Unassembled WGS sequence"/>
</dbReference>
<name>A0ABR2W883_9FUNG</name>
<dbReference type="EMBL" id="JASJQH010006931">
    <property type="protein sequence ID" value="KAK9723056.1"/>
    <property type="molecule type" value="Genomic_DNA"/>
</dbReference>
<feature type="compositionally biased region" description="Polar residues" evidence="1">
    <location>
        <begin position="1"/>
        <end position="14"/>
    </location>
</feature>
<evidence type="ECO:0000256" key="1">
    <source>
        <dbReference type="SAM" id="MobiDB-lite"/>
    </source>
</evidence>
<accession>A0ABR2W883</accession>